<feature type="compositionally biased region" description="Basic and acidic residues" evidence="1">
    <location>
        <begin position="7"/>
        <end position="16"/>
    </location>
</feature>
<feature type="region of interest" description="Disordered" evidence="1">
    <location>
        <begin position="1"/>
        <end position="45"/>
    </location>
</feature>
<evidence type="ECO:0000256" key="1">
    <source>
        <dbReference type="SAM" id="MobiDB-lite"/>
    </source>
</evidence>
<sequence>MSGSEDENPRRTRQAADGEPMAAARDAGAPRRRRGRRAPTNFERKMRTMAASVRQLAQHQAQMQGYIQTMQMRGMNYPQEQAFDDPDEEQEVNSRHHIGSHARGEMSHARTHANDDPRVGDRGPQPTVSASVFERLGEHGPRDRPQVSHQRREPSGSPPRNRRKRRAREAEARAESDHYEEDQPAQHPLPPPVPECPKKTRSYEVDDDDENLPFSKGIRNAPIPHEFRVPKITPYTGKGDPLDHVNTYKTEMSLRGATPALKCRAFHLTLSGGAKRWYNKLAVGSIHNWPELKRTFINYFSSEKPASAPVQRLHDIRQAESEPLQSYLSRFNEEMLFCERITDAEALSALKGGLDMNHPFWRDVRNKNPTTFDQLVELIT</sequence>
<evidence type="ECO:0000313" key="3">
    <source>
        <dbReference type="EMBL" id="KAL2497143.1"/>
    </source>
</evidence>
<evidence type="ECO:0000259" key="2">
    <source>
        <dbReference type="Pfam" id="PF03732"/>
    </source>
</evidence>
<feature type="domain" description="Retrotransposon gag" evidence="2">
    <location>
        <begin position="265"/>
        <end position="355"/>
    </location>
</feature>
<gene>
    <name evidence="3" type="ORF">Adt_22693</name>
</gene>
<dbReference type="PANTHER" id="PTHR33223">
    <property type="entry name" value="CCHC-TYPE DOMAIN-CONTAINING PROTEIN"/>
    <property type="match status" value="1"/>
</dbReference>
<dbReference type="Pfam" id="PF03732">
    <property type="entry name" value="Retrotrans_gag"/>
    <property type="match status" value="1"/>
</dbReference>
<feature type="compositionally biased region" description="Basic and acidic residues" evidence="1">
    <location>
        <begin position="168"/>
        <end position="177"/>
    </location>
</feature>
<feature type="region of interest" description="Disordered" evidence="1">
    <location>
        <begin position="74"/>
        <end position="219"/>
    </location>
</feature>
<name>A0ABD1S9S0_9LAMI</name>
<accession>A0ABD1S9S0</accession>
<comment type="caution">
    <text evidence="3">The sequence shown here is derived from an EMBL/GenBank/DDBJ whole genome shotgun (WGS) entry which is preliminary data.</text>
</comment>
<dbReference type="Proteomes" id="UP001604336">
    <property type="component" value="Unassembled WGS sequence"/>
</dbReference>
<evidence type="ECO:0000313" key="4">
    <source>
        <dbReference type="Proteomes" id="UP001604336"/>
    </source>
</evidence>
<dbReference type="PANTHER" id="PTHR33223:SF10">
    <property type="entry name" value="AMINOTRANSFERASE-LIKE PLANT MOBILE DOMAIN-CONTAINING PROTEIN"/>
    <property type="match status" value="1"/>
</dbReference>
<protein>
    <submittedName>
        <fullName evidence="3">Retrotrans gag domain-containing protein</fullName>
    </submittedName>
</protein>
<reference evidence="4" key="1">
    <citation type="submission" date="2024-07" db="EMBL/GenBank/DDBJ databases">
        <title>Two chromosome-level genome assemblies of Korean endemic species Abeliophyllum distichum and Forsythia ovata (Oleaceae).</title>
        <authorList>
            <person name="Jang H."/>
        </authorList>
    </citation>
    <scope>NUCLEOTIDE SEQUENCE [LARGE SCALE GENOMIC DNA]</scope>
</reference>
<feature type="compositionally biased region" description="Basic and acidic residues" evidence="1">
    <location>
        <begin position="135"/>
        <end position="154"/>
    </location>
</feature>
<keyword evidence="4" id="KW-1185">Reference proteome</keyword>
<feature type="compositionally biased region" description="Basic and acidic residues" evidence="1">
    <location>
        <begin position="102"/>
        <end position="121"/>
    </location>
</feature>
<dbReference type="EMBL" id="JBFOLK010000007">
    <property type="protein sequence ID" value="KAL2497143.1"/>
    <property type="molecule type" value="Genomic_DNA"/>
</dbReference>
<organism evidence="3 4">
    <name type="scientific">Abeliophyllum distichum</name>
    <dbReference type="NCBI Taxonomy" id="126358"/>
    <lineage>
        <taxon>Eukaryota</taxon>
        <taxon>Viridiplantae</taxon>
        <taxon>Streptophyta</taxon>
        <taxon>Embryophyta</taxon>
        <taxon>Tracheophyta</taxon>
        <taxon>Spermatophyta</taxon>
        <taxon>Magnoliopsida</taxon>
        <taxon>eudicotyledons</taxon>
        <taxon>Gunneridae</taxon>
        <taxon>Pentapetalae</taxon>
        <taxon>asterids</taxon>
        <taxon>lamiids</taxon>
        <taxon>Lamiales</taxon>
        <taxon>Oleaceae</taxon>
        <taxon>Forsythieae</taxon>
        <taxon>Abeliophyllum</taxon>
    </lineage>
</organism>
<feature type="compositionally biased region" description="Acidic residues" evidence="1">
    <location>
        <begin position="82"/>
        <end position="91"/>
    </location>
</feature>
<dbReference type="InterPro" id="IPR005162">
    <property type="entry name" value="Retrotrans_gag_dom"/>
</dbReference>
<dbReference type="AlphaFoldDB" id="A0ABD1S9S0"/>
<proteinExistence type="predicted"/>